<evidence type="ECO:0000313" key="3">
    <source>
        <dbReference type="Proteomes" id="UP000002624"/>
    </source>
</evidence>
<protein>
    <submittedName>
        <fullName evidence="2">Uncharacterized protein</fullName>
    </submittedName>
</protein>
<dbReference type="EMBL" id="GG692421">
    <property type="protein sequence ID" value="EER43348.1"/>
    <property type="molecule type" value="Genomic_DNA"/>
</dbReference>
<dbReference type="HOGENOM" id="CLU_1570185_0_0_1"/>
<dbReference type="OrthoDB" id="10515963at2759"/>
<feature type="region of interest" description="Disordered" evidence="1">
    <location>
        <begin position="119"/>
        <end position="142"/>
    </location>
</feature>
<evidence type="ECO:0000313" key="2">
    <source>
        <dbReference type="EMBL" id="EER43348.1"/>
    </source>
</evidence>
<evidence type="ECO:0000256" key="1">
    <source>
        <dbReference type="SAM" id="MobiDB-lite"/>
    </source>
</evidence>
<accession>C6HAL5</accession>
<reference evidence="3" key="1">
    <citation type="submission" date="2009-05" db="EMBL/GenBank/DDBJ databases">
        <title>The genome sequence of Ajellomyces capsulatus strain H143.</title>
        <authorList>
            <person name="Champion M."/>
            <person name="Cuomo C.A."/>
            <person name="Ma L.-J."/>
            <person name="Henn M.R."/>
            <person name="Sil A."/>
            <person name="Goldman B."/>
            <person name="Young S.K."/>
            <person name="Kodira C.D."/>
            <person name="Zeng Q."/>
            <person name="Koehrsen M."/>
            <person name="Alvarado L."/>
            <person name="Berlin A.M."/>
            <person name="Borenstein D."/>
            <person name="Chen Z."/>
            <person name="Engels R."/>
            <person name="Freedman E."/>
            <person name="Gellesch M."/>
            <person name="Goldberg J."/>
            <person name="Griggs A."/>
            <person name="Gujja S."/>
            <person name="Heiman D.I."/>
            <person name="Hepburn T.A."/>
            <person name="Howarth C."/>
            <person name="Jen D."/>
            <person name="Larson L."/>
            <person name="Lewis B."/>
            <person name="Mehta T."/>
            <person name="Park D."/>
            <person name="Pearson M."/>
            <person name="Roberts A."/>
            <person name="Saif S."/>
            <person name="Shea T.D."/>
            <person name="Shenoy N."/>
            <person name="Sisk P."/>
            <person name="Stolte C."/>
            <person name="Sykes S."/>
            <person name="Walk T."/>
            <person name="White J."/>
            <person name="Yandava C."/>
            <person name="Klein B."/>
            <person name="McEwen J.G."/>
            <person name="Puccia R."/>
            <person name="Goldman G.H."/>
            <person name="Felipe M.S."/>
            <person name="Nino-Vega G."/>
            <person name="San-Blas G."/>
            <person name="Taylor J.W."/>
            <person name="Mendoza L."/>
            <person name="Galagan J.E."/>
            <person name="Nusbaum C."/>
            <person name="Birren B.W."/>
        </authorList>
    </citation>
    <scope>NUCLEOTIDE SEQUENCE [LARGE SCALE GENOMIC DNA]</scope>
    <source>
        <strain evidence="3">H143</strain>
    </source>
</reference>
<name>C6HAL5_AJECH</name>
<dbReference type="VEuPathDB" id="FungiDB:HCDG_03246"/>
<dbReference type="AlphaFoldDB" id="C6HAL5"/>
<gene>
    <name evidence="2" type="ORF">HCDG_03246</name>
</gene>
<sequence>MAATTQYIQCCPCAVKGLLVVHSCKSLGSKEPSRESASRVCVHGLDKSSRARPLALFKGSGMGWLFDSARFRVSLDYPVSCLSVPNPEAWDDNNSNKAGQKNESPCLFQVWAASSVQCPHEWSKPPNTRPRPSTASRDSESFLGVQPVDQKSLIQRGGTTERRLLLLLAP</sequence>
<proteinExistence type="predicted"/>
<dbReference type="Proteomes" id="UP000002624">
    <property type="component" value="Unassembled WGS sequence"/>
</dbReference>
<organism evidence="2 3">
    <name type="scientific">Ajellomyces capsulatus (strain H143)</name>
    <name type="common">Darling's disease fungus</name>
    <name type="synonym">Histoplasma capsulatum</name>
    <dbReference type="NCBI Taxonomy" id="544712"/>
    <lineage>
        <taxon>Eukaryota</taxon>
        <taxon>Fungi</taxon>
        <taxon>Dikarya</taxon>
        <taxon>Ascomycota</taxon>
        <taxon>Pezizomycotina</taxon>
        <taxon>Eurotiomycetes</taxon>
        <taxon>Eurotiomycetidae</taxon>
        <taxon>Onygenales</taxon>
        <taxon>Ajellomycetaceae</taxon>
        <taxon>Histoplasma</taxon>
    </lineage>
</organism>